<evidence type="ECO:0000256" key="1">
    <source>
        <dbReference type="SAM" id="Phobius"/>
    </source>
</evidence>
<name>A0A0G1SK78_9BACT</name>
<comment type="caution">
    <text evidence="3">The sequence shown here is derived from an EMBL/GenBank/DDBJ whole genome shotgun (WGS) entry which is preliminary data.</text>
</comment>
<feature type="domain" description="EfeO-type cupredoxin-like" evidence="2">
    <location>
        <begin position="15"/>
        <end position="116"/>
    </location>
</feature>
<evidence type="ECO:0000313" key="4">
    <source>
        <dbReference type="Proteomes" id="UP000034565"/>
    </source>
</evidence>
<gene>
    <name evidence="3" type="ORF">UX92_C0007G0022</name>
</gene>
<accession>A0A0G1SK78</accession>
<dbReference type="AlphaFoldDB" id="A0A0G1SK78"/>
<reference evidence="3 4" key="1">
    <citation type="journal article" date="2015" name="Nature">
        <title>rRNA introns, odd ribosomes, and small enigmatic genomes across a large radiation of phyla.</title>
        <authorList>
            <person name="Brown C.T."/>
            <person name="Hug L.A."/>
            <person name="Thomas B.C."/>
            <person name="Sharon I."/>
            <person name="Castelle C.J."/>
            <person name="Singh A."/>
            <person name="Wilkins M.J."/>
            <person name="Williams K.H."/>
            <person name="Banfield J.F."/>
        </authorList>
    </citation>
    <scope>NUCLEOTIDE SEQUENCE [LARGE SCALE GENOMIC DNA]</scope>
</reference>
<keyword evidence="1" id="KW-1133">Transmembrane helix</keyword>
<dbReference type="Gene3D" id="2.60.40.420">
    <property type="entry name" value="Cupredoxins - blue copper proteins"/>
    <property type="match status" value="1"/>
</dbReference>
<keyword evidence="1" id="KW-0812">Transmembrane</keyword>
<dbReference type="EMBL" id="LCOA01000007">
    <property type="protein sequence ID" value="KKU69899.1"/>
    <property type="molecule type" value="Genomic_DNA"/>
</dbReference>
<keyword evidence="1" id="KW-0472">Membrane</keyword>
<sequence length="117" mass="12868">MDKVIVIVSSLGLIGFIYWFFLGKNDKESAMSTDIKITVSGGYSPESVTVPVGKPVKLTLTRTDPTNCLEEFVIPDLKIKKTLPLNTPVTVVVTVTSTGRYVFHCGMNMYHGQITAR</sequence>
<evidence type="ECO:0000259" key="2">
    <source>
        <dbReference type="Pfam" id="PF13473"/>
    </source>
</evidence>
<feature type="transmembrane region" description="Helical" evidence="1">
    <location>
        <begin position="6"/>
        <end position="22"/>
    </location>
</feature>
<dbReference type="Pfam" id="PF13473">
    <property type="entry name" value="Cupredoxin_1"/>
    <property type="match status" value="1"/>
</dbReference>
<dbReference type="SUPFAM" id="SSF49503">
    <property type="entry name" value="Cupredoxins"/>
    <property type="match status" value="1"/>
</dbReference>
<dbReference type="InterPro" id="IPR008972">
    <property type="entry name" value="Cupredoxin"/>
</dbReference>
<protein>
    <recommendedName>
        <fullName evidence="2">EfeO-type cupredoxin-like domain-containing protein</fullName>
    </recommendedName>
</protein>
<evidence type="ECO:0000313" key="3">
    <source>
        <dbReference type="EMBL" id="KKU69899.1"/>
    </source>
</evidence>
<organism evidence="3 4">
    <name type="scientific">Candidatus Amesbacteria bacterium GW2011_GWA1_47_20</name>
    <dbReference type="NCBI Taxonomy" id="1618354"/>
    <lineage>
        <taxon>Bacteria</taxon>
        <taxon>Candidatus Amesiibacteriota</taxon>
    </lineage>
</organism>
<dbReference type="InterPro" id="IPR028096">
    <property type="entry name" value="EfeO_Cupredoxin"/>
</dbReference>
<proteinExistence type="predicted"/>
<dbReference type="Proteomes" id="UP000034565">
    <property type="component" value="Unassembled WGS sequence"/>
</dbReference>